<evidence type="ECO:0000313" key="2">
    <source>
        <dbReference type="Proteomes" id="UP000002139"/>
    </source>
</evidence>
<reference evidence="1 2" key="1">
    <citation type="journal article" date="2007" name="Nat. Biotechnol.">
        <title>Complete genome sequence of the myxobacterium Sorangium cellulosum.</title>
        <authorList>
            <person name="Schneiker S."/>
            <person name="Perlova O."/>
            <person name="Kaiser O."/>
            <person name="Gerth K."/>
            <person name="Alici A."/>
            <person name="Altmeyer M.O."/>
            <person name="Bartels D."/>
            <person name="Bekel T."/>
            <person name="Beyer S."/>
            <person name="Bode E."/>
            <person name="Bode H.B."/>
            <person name="Bolten C.J."/>
            <person name="Choudhuri J.V."/>
            <person name="Doss S."/>
            <person name="Elnakady Y.A."/>
            <person name="Frank B."/>
            <person name="Gaigalat L."/>
            <person name="Goesmann A."/>
            <person name="Groeger C."/>
            <person name="Gross F."/>
            <person name="Jelsbak L."/>
            <person name="Jelsbak L."/>
            <person name="Kalinowski J."/>
            <person name="Kegler C."/>
            <person name="Knauber T."/>
            <person name="Konietzny S."/>
            <person name="Kopp M."/>
            <person name="Krause L."/>
            <person name="Krug D."/>
            <person name="Linke B."/>
            <person name="Mahmud T."/>
            <person name="Martinez-Arias R."/>
            <person name="McHardy A.C."/>
            <person name="Merai M."/>
            <person name="Meyer F."/>
            <person name="Mormann S."/>
            <person name="Munoz-Dorado J."/>
            <person name="Perez J."/>
            <person name="Pradella S."/>
            <person name="Rachid S."/>
            <person name="Raddatz G."/>
            <person name="Rosenau F."/>
            <person name="Rueckert C."/>
            <person name="Sasse F."/>
            <person name="Scharfe M."/>
            <person name="Schuster S.C."/>
            <person name="Suen G."/>
            <person name="Treuner-Lange A."/>
            <person name="Velicer G.J."/>
            <person name="Vorholter F.-J."/>
            <person name="Weissman K.J."/>
            <person name="Welch R.D."/>
            <person name="Wenzel S.C."/>
            <person name="Whitworth D.E."/>
            <person name="Wilhelm S."/>
            <person name="Wittmann C."/>
            <person name="Bloecker H."/>
            <person name="Puehler A."/>
            <person name="Mueller R."/>
        </authorList>
    </citation>
    <scope>NUCLEOTIDE SEQUENCE [LARGE SCALE GENOMIC DNA]</scope>
    <source>
        <strain evidence="2">So ce56</strain>
    </source>
</reference>
<sequence>MACDLPRSRRMGDADITLRHIARRFPDDLACVFVPEDRSVEVLGWIDTQVTKLERRLDKALRLRVGAELRVLHVEFCFALRDDVPDQMFEYLGFLFSALRREAPGAPVPPIESVAVVLSGRRRRLPATGKRRTSWRGRPFSGAHFRVDAVYQRTMAELRARGSVFWLVFAPLTRDATAAAMREVVAEISARAATVEERIELYTALLVMAAIDPWGHNLRKELVMLMEDRETEKKLLRTIPIIEEMLAEAEQEGAKVAAQEAARAGAQKAIAELLGRLFARRVGRQPTAEEERSIVERAQAIGPGEVEDALLDLDSDALVRWLAEPIRR</sequence>
<evidence type="ECO:0008006" key="3">
    <source>
        <dbReference type="Google" id="ProtNLM"/>
    </source>
</evidence>
<dbReference type="HOGENOM" id="CLU_075309_0_0_7"/>
<name>A9EWV9_SORC5</name>
<dbReference type="EMBL" id="AM746676">
    <property type="protein sequence ID" value="CAN94356.1"/>
    <property type="molecule type" value="Genomic_DNA"/>
</dbReference>
<organism evidence="1 2">
    <name type="scientific">Sorangium cellulosum (strain So ce56)</name>
    <name type="common">Polyangium cellulosum (strain So ce56)</name>
    <dbReference type="NCBI Taxonomy" id="448385"/>
    <lineage>
        <taxon>Bacteria</taxon>
        <taxon>Pseudomonadati</taxon>
        <taxon>Myxococcota</taxon>
        <taxon>Polyangia</taxon>
        <taxon>Polyangiales</taxon>
        <taxon>Polyangiaceae</taxon>
        <taxon>Sorangium</taxon>
    </lineage>
</organism>
<dbReference type="BioCyc" id="SCEL448385:SCE_RS21550-MONOMER"/>
<dbReference type="AlphaFoldDB" id="A9EWV9"/>
<protein>
    <recommendedName>
        <fullName evidence="3">Transposase (putative) YhgA-like domain-containing protein</fullName>
    </recommendedName>
</protein>
<dbReference type="KEGG" id="scl:sce4193"/>
<gene>
    <name evidence="1" type="ordered locus">sce4193</name>
</gene>
<dbReference type="Proteomes" id="UP000002139">
    <property type="component" value="Chromosome"/>
</dbReference>
<evidence type="ECO:0000313" key="1">
    <source>
        <dbReference type="EMBL" id="CAN94356.1"/>
    </source>
</evidence>
<keyword evidence="2" id="KW-1185">Reference proteome</keyword>
<accession>A9EWV9</accession>
<proteinExistence type="predicted"/>